<keyword evidence="6 8" id="KW-0131">Cell cycle</keyword>
<evidence type="ECO:0000256" key="5">
    <source>
        <dbReference type="ARBA" id="ARBA00023054"/>
    </source>
</evidence>
<feature type="coiled-coil region" evidence="9">
    <location>
        <begin position="213"/>
        <end position="344"/>
    </location>
</feature>
<evidence type="ECO:0000256" key="7">
    <source>
        <dbReference type="ARBA" id="ARBA00023328"/>
    </source>
</evidence>
<keyword evidence="8" id="KW-0995">Kinetochore</keyword>
<dbReference type="GO" id="GO:0005634">
    <property type="term" value="C:nucleus"/>
    <property type="evidence" value="ECO:0007669"/>
    <property type="project" value="UniProtKB-SubCell"/>
</dbReference>
<dbReference type="InterPro" id="IPR055260">
    <property type="entry name" value="Ndc80_CH"/>
</dbReference>
<evidence type="ECO:0000256" key="2">
    <source>
        <dbReference type="ARBA" id="ARBA00022454"/>
    </source>
</evidence>
<evidence type="ECO:0000256" key="6">
    <source>
        <dbReference type="ARBA" id="ARBA00023306"/>
    </source>
</evidence>
<evidence type="ECO:0000256" key="4">
    <source>
        <dbReference type="ARBA" id="ARBA00022776"/>
    </source>
</evidence>
<keyword evidence="12" id="KW-1185">Reference proteome</keyword>
<dbReference type="KEGG" id="soe:110779426"/>
<keyword evidence="2 8" id="KW-0158">Chromosome</keyword>
<comment type="similarity">
    <text evidence="1 8">Belongs to the NDC80/HEC1 family.</text>
</comment>
<evidence type="ECO:0000256" key="10">
    <source>
        <dbReference type="SAM" id="MobiDB-lite"/>
    </source>
</evidence>
<keyword evidence="3 8" id="KW-0132">Cell division</keyword>
<dbReference type="GeneID" id="110779426"/>
<evidence type="ECO:0000256" key="8">
    <source>
        <dbReference type="RuleBase" id="RU368072"/>
    </source>
</evidence>
<dbReference type="InterPro" id="IPR038273">
    <property type="entry name" value="Ndc80_sf"/>
</dbReference>
<dbReference type="PANTHER" id="PTHR46681">
    <property type="entry name" value="KINETOCHORE PROTEIN NDC80 HOMOLOG"/>
    <property type="match status" value="1"/>
</dbReference>
<dbReference type="GO" id="GO:0031262">
    <property type="term" value="C:Ndc80 complex"/>
    <property type="evidence" value="ECO:0007669"/>
    <property type="project" value="UniProtKB-UniRule"/>
</dbReference>
<comment type="subunit">
    <text evidence="8">Component of the NDC80 complex.</text>
</comment>
<protein>
    <recommendedName>
        <fullName evidence="8">Kinetochore protein NDC80</fullName>
    </recommendedName>
</protein>
<dbReference type="Pfam" id="PF03801">
    <property type="entry name" value="Ndc80_HEC"/>
    <property type="match status" value="1"/>
</dbReference>
<dbReference type="Proteomes" id="UP000813463">
    <property type="component" value="Chromosome 1"/>
</dbReference>
<organism evidence="12 13">
    <name type="scientific">Spinacia oleracea</name>
    <name type="common">Spinach</name>
    <dbReference type="NCBI Taxonomy" id="3562"/>
    <lineage>
        <taxon>Eukaryota</taxon>
        <taxon>Viridiplantae</taxon>
        <taxon>Streptophyta</taxon>
        <taxon>Embryophyta</taxon>
        <taxon>Tracheophyta</taxon>
        <taxon>Spermatophyta</taxon>
        <taxon>Magnoliopsida</taxon>
        <taxon>eudicotyledons</taxon>
        <taxon>Gunneridae</taxon>
        <taxon>Pentapetalae</taxon>
        <taxon>Caryophyllales</taxon>
        <taxon>Chenopodiaceae</taxon>
        <taxon>Chenopodioideae</taxon>
        <taxon>Anserineae</taxon>
        <taxon>Spinacia</taxon>
    </lineage>
</organism>
<evidence type="ECO:0000259" key="11">
    <source>
        <dbReference type="Pfam" id="PF03801"/>
    </source>
</evidence>
<dbReference type="RefSeq" id="XP_021839636.2">
    <property type="nucleotide sequence ID" value="XM_021983944.2"/>
</dbReference>
<reference evidence="12" key="1">
    <citation type="journal article" date="2021" name="Nat. Commun.">
        <title>Genomic analyses provide insights into spinach domestication and the genetic basis of agronomic traits.</title>
        <authorList>
            <person name="Cai X."/>
            <person name="Sun X."/>
            <person name="Xu C."/>
            <person name="Sun H."/>
            <person name="Wang X."/>
            <person name="Ge C."/>
            <person name="Zhang Z."/>
            <person name="Wang Q."/>
            <person name="Fei Z."/>
            <person name="Jiao C."/>
            <person name="Wang Q."/>
        </authorList>
    </citation>
    <scope>NUCLEOTIDE SEQUENCE [LARGE SCALE GENOMIC DNA]</scope>
    <source>
        <strain evidence="12">cv. Varoflay</strain>
    </source>
</reference>
<keyword evidence="7 8" id="KW-0137">Centromere</keyword>
<feature type="region of interest" description="Disordered" evidence="10">
    <location>
        <begin position="1"/>
        <end position="57"/>
    </location>
</feature>
<sequence length="580" mass="66323">MRPRGGATRASATDRESLRPPSTPQFGGGGVRRDSDASVCSGRPSSSSFGLAATGRPPNDKQAMLRSINAYLTSHGVSLSLSFKPLPSAKDVTEVLRFLLSRFEFPCNKKSLDDDLFLLLKYLSCPYKINKSALRAPAAPHAFPQMLAVIHWLVQLAYYADHIASDENTGRFSFMKNTLMAYSVNSYLPYMRGDDETVKLLDNEFTEKMDRQKELLAGNLMSLDEEAQKLESELEELKSKPSEREKYESQSKDLEGDLRKFEEFIASVRDGNFNLQKKLEEKEKELAAKDEEIKRTRDENKELQKKVDAQRFNLRDAERMKRELQAVEREINEAEASRSSWEEKSWDLHAAITQKLKELDALSVEFNQALRRLRPAITKLGGDFQYVINPNGSTPAEVLGINYKSTLKPAIITYADEIKKSATTKLEEFISLQQRSKELTTRIEAKRQRLAALQLHIDEREREFEVMRNKIEEYTSWCASEVERIKGAIEAKEQNLDIMEQEATDTLKAAELKLQEETRESEKETQHCAYELFALIDLISKCKEYTGKQILDMKKDLIETRKFISNVYKKTLLTGFNVDA</sequence>
<comment type="function">
    <text evidence="8">Acts as a component of the essential kinetochore-associated NDC80 complex, which is required for chromosome segregation and spindle checkpoint activity.</text>
</comment>
<accession>A0A9R0JLZ1</accession>
<keyword evidence="5 9" id="KW-0175">Coiled coil</keyword>
<evidence type="ECO:0000256" key="9">
    <source>
        <dbReference type="SAM" id="Coils"/>
    </source>
</evidence>
<proteinExistence type="inferred from homology"/>
<reference evidence="13" key="2">
    <citation type="submission" date="2025-08" db="UniProtKB">
        <authorList>
            <consortium name="RefSeq"/>
        </authorList>
    </citation>
    <scope>IDENTIFICATION</scope>
    <source>
        <tissue evidence="13">Leaf</tissue>
    </source>
</reference>
<evidence type="ECO:0000256" key="3">
    <source>
        <dbReference type="ARBA" id="ARBA00022618"/>
    </source>
</evidence>
<keyword evidence="4 8" id="KW-0498">Mitosis</keyword>
<dbReference type="PANTHER" id="PTHR46681:SF1">
    <property type="entry name" value="KINETOCHORE PROTEIN NDC80 HOMOLOG"/>
    <property type="match status" value="1"/>
</dbReference>
<feature type="domain" description="Kinetochore protein Ndc80 CH" evidence="11">
    <location>
        <begin position="60"/>
        <end position="162"/>
    </location>
</feature>
<comment type="subcellular location">
    <subcellularLocation>
        <location evidence="8">Chromosome</location>
        <location evidence="8">Centromere</location>
        <location evidence="8">Kinetochore</location>
    </subcellularLocation>
    <subcellularLocation>
        <location evidence="8">Nucleus</location>
    </subcellularLocation>
</comment>
<feature type="coiled-coil region" evidence="9">
    <location>
        <begin position="436"/>
        <end position="527"/>
    </location>
</feature>
<keyword evidence="8" id="KW-0539">Nucleus</keyword>
<dbReference type="GO" id="GO:0051301">
    <property type="term" value="P:cell division"/>
    <property type="evidence" value="ECO:0007669"/>
    <property type="project" value="UniProtKB-UniRule"/>
</dbReference>
<dbReference type="GO" id="GO:0051315">
    <property type="term" value="P:attachment of mitotic spindle microtubules to kinetochore"/>
    <property type="evidence" value="ECO:0007669"/>
    <property type="project" value="UniProtKB-UniRule"/>
</dbReference>
<dbReference type="InterPro" id="IPR055307">
    <property type="entry name" value="NDC80_plants"/>
</dbReference>
<dbReference type="Gene3D" id="1.10.418.30">
    <property type="entry name" value="Ncd80 complex, Ncd80 subunit"/>
    <property type="match status" value="1"/>
</dbReference>
<evidence type="ECO:0000313" key="13">
    <source>
        <dbReference type="RefSeq" id="XP_021839636.2"/>
    </source>
</evidence>
<name>A0A9R0JLZ1_SPIOL</name>
<dbReference type="AlphaFoldDB" id="A0A9R0JLZ1"/>
<gene>
    <name evidence="13" type="primary">LOC110779426</name>
</gene>
<evidence type="ECO:0000256" key="1">
    <source>
        <dbReference type="ARBA" id="ARBA00007050"/>
    </source>
</evidence>
<evidence type="ECO:0000313" key="12">
    <source>
        <dbReference type="Proteomes" id="UP000813463"/>
    </source>
</evidence>